<feature type="coiled-coil region" evidence="1">
    <location>
        <begin position="155"/>
        <end position="189"/>
    </location>
</feature>
<dbReference type="AlphaFoldDB" id="A0AAV7PAZ6"/>
<gene>
    <name evidence="2" type="ORF">NDU88_002473</name>
</gene>
<sequence length="219" mass="24197">MHLVISPAVSVVKLQHKEKPAYPLFFTTSNNVKGVLKALEGDKVQEAGQEKPILPIKESAMGNDLLSGITANPPLEASSLALSDPTPSNVNILPRAPSPIPSINSTDNLACRVTGIRLMEEWMGHILVELRALKLSQEEARKETKDLLHQLNTHLIHLSTRVSQVEQRISDLEDAGNQAESAVSRIQSEPAELQLKLGEMENRSWRSNLSFMESLKTLR</sequence>
<evidence type="ECO:0000313" key="2">
    <source>
        <dbReference type="EMBL" id="KAJ1124009.1"/>
    </source>
</evidence>
<evidence type="ECO:0000256" key="1">
    <source>
        <dbReference type="SAM" id="Coils"/>
    </source>
</evidence>
<comment type="caution">
    <text evidence="2">The sequence shown here is derived from an EMBL/GenBank/DDBJ whole genome shotgun (WGS) entry which is preliminary data.</text>
</comment>
<dbReference type="Proteomes" id="UP001066276">
    <property type="component" value="Chromosome 7"/>
</dbReference>
<protein>
    <submittedName>
        <fullName evidence="2">Uncharacterized protein</fullName>
    </submittedName>
</protein>
<name>A0AAV7PAZ6_PLEWA</name>
<organism evidence="2 3">
    <name type="scientific">Pleurodeles waltl</name>
    <name type="common">Iberian ribbed newt</name>
    <dbReference type="NCBI Taxonomy" id="8319"/>
    <lineage>
        <taxon>Eukaryota</taxon>
        <taxon>Metazoa</taxon>
        <taxon>Chordata</taxon>
        <taxon>Craniata</taxon>
        <taxon>Vertebrata</taxon>
        <taxon>Euteleostomi</taxon>
        <taxon>Amphibia</taxon>
        <taxon>Batrachia</taxon>
        <taxon>Caudata</taxon>
        <taxon>Salamandroidea</taxon>
        <taxon>Salamandridae</taxon>
        <taxon>Pleurodelinae</taxon>
        <taxon>Pleurodeles</taxon>
    </lineage>
</organism>
<keyword evidence="1" id="KW-0175">Coiled coil</keyword>
<dbReference type="EMBL" id="JANPWB010000011">
    <property type="protein sequence ID" value="KAJ1124009.1"/>
    <property type="molecule type" value="Genomic_DNA"/>
</dbReference>
<keyword evidence="3" id="KW-1185">Reference proteome</keyword>
<reference evidence="2" key="1">
    <citation type="journal article" date="2022" name="bioRxiv">
        <title>Sequencing and chromosome-scale assembly of the giantPleurodeles waltlgenome.</title>
        <authorList>
            <person name="Brown T."/>
            <person name="Elewa A."/>
            <person name="Iarovenko S."/>
            <person name="Subramanian E."/>
            <person name="Araus A.J."/>
            <person name="Petzold A."/>
            <person name="Susuki M."/>
            <person name="Suzuki K.-i.T."/>
            <person name="Hayashi T."/>
            <person name="Toyoda A."/>
            <person name="Oliveira C."/>
            <person name="Osipova E."/>
            <person name="Leigh N.D."/>
            <person name="Simon A."/>
            <person name="Yun M.H."/>
        </authorList>
    </citation>
    <scope>NUCLEOTIDE SEQUENCE</scope>
    <source>
        <strain evidence="2">20211129_DDA</strain>
        <tissue evidence="2">Liver</tissue>
    </source>
</reference>
<accession>A0AAV7PAZ6</accession>
<proteinExistence type="predicted"/>
<evidence type="ECO:0000313" key="3">
    <source>
        <dbReference type="Proteomes" id="UP001066276"/>
    </source>
</evidence>